<proteinExistence type="predicted"/>
<organism evidence="1 2">
    <name type="scientific">Batillaria attramentaria</name>
    <dbReference type="NCBI Taxonomy" id="370345"/>
    <lineage>
        <taxon>Eukaryota</taxon>
        <taxon>Metazoa</taxon>
        <taxon>Spiralia</taxon>
        <taxon>Lophotrochozoa</taxon>
        <taxon>Mollusca</taxon>
        <taxon>Gastropoda</taxon>
        <taxon>Caenogastropoda</taxon>
        <taxon>Sorbeoconcha</taxon>
        <taxon>Cerithioidea</taxon>
        <taxon>Batillariidae</taxon>
        <taxon>Batillaria</taxon>
    </lineage>
</organism>
<evidence type="ECO:0000313" key="1">
    <source>
        <dbReference type="EMBL" id="KAK7474606.1"/>
    </source>
</evidence>
<protein>
    <submittedName>
        <fullName evidence="1">Uncharacterized protein</fullName>
    </submittedName>
</protein>
<sequence length="109" mass="12646">MALGSGHWILPDQSFVEPHADNCKRKFTDMTIRIGRWILSIQRYVILHADRSVQKSTEMTLGFGNWIQNIVKPHADKSTEMTIVMGTGSSLFNVMYYHMQIYLDKNVKR</sequence>
<reference evidence="1 2" key="1">
    <citation type="journal article" date="2023" name="Sci. Data">
        <title>Genome assembly of the Korean intertidal mud-creeper Batillaria attramentaria.</title>
        <authorList>
            <person name="Patra A.K."/>
            <person name="Ho P.T."/>
            <person name="Jun S."/>
            <person name="Lee S.J."/>
            <person name="Kim Y."/>
            <person name="Won Y.J."/>
        </authorList>
    </citation>
    <scope>NUCLEOTIDE SEQUENCE [LARGE SCALE GENOMIC DNA]</scope>
    <source>
        <strain evidence="1">Wonlab-2016</strain>
    </source>
</reference>
<gene>
    <name evidence="1" type="ORF">BaRGS_00034135</name>
</gene>
<dbReference type="EMBL" id="JACVVK020000431">
    <property type="protein sequence ID" value="KAK7474606.1"/>
    <property type="molecule type" value="Genomic_DNA"/>
</dbReference>
<accession>A0ABD0JIE2</accession>
<name>A0ABD0JIE2_9CAEN</name>
<evidence type="ECO:0000313" key="2">
    <source>
        <dbReference type="Proteomes" id="UP001519460"/>
    </source>
</evidence>
<dbReference type="Proteomes" id="UP001519460">
    <property type="component" value="Unassembled WGS sequence"/>
</dbReference>
<comment type="caution">
    <text evidence="1">The sequence shown here is derived from an EMBL/GenBank/DDBJ whole genome shotgun (WGS) entry which is preliminary data.</text>
</comment>
<keyword evidence="2" id="KW-1185">Reference proteome</keyword>
<dbReference type="AlphaFoldDB" id="A0ABD0JIE2"/>